<accession>A0A0A9EPZ7</accession>
<reference evidence="1" key="1">
    <citation type="submission" date="2014-09" db="EMBL/GenBank/DDBJ databases">
        <authorList>
            <person name="Magalhaes I.L.F."/>
            <person name="Oliveira U."/>
            <person name="Santos F.R."/>
            <person name="Vidigal T.H.D.A."/>
            <person name="Brescovit A.D."/>
            <person name="Santos A.J."/>
        </authorList>
    </citation>
    <scope>NUCLEOTIDE SEQUENCE</scope>
    <source>
        <tissue evidence="1">Shoot tissue taken approximately 20 cm above the soil surface</tissue>
    </source>
</reference>
<sequence length="50" mass="5635">MSSRTVKEEIWAATLPIPSQGSSVTRKHIFLHSLRCFLRIESPVQINPDG</sequence>
<organism evidence="1">
    <name type="scientific">Arundo donax</name>
    <name type="common">Giant reed</name>
    <name type="synonym">Donax arundinaceus</name>
    <dbReference type="NCBI Taxonomy" id="35708"/>
    <lineage>
        <taxon>Eukaryota</taxon>
        <taxon>Viridiplantae</taxon>
        <taxon>Streptophyta</taxon>
        <taxon>Embryophyta</taxon>
        <taxon>Tracheophyta</taxon>
        <taxon>Spermatophyta</taxon>
        <taxon>Magnoliopsida</taxon>
        <taxon>Liliopsida</taxon>
        <taxon>Poales</taxon>
        <taxon>Poaceae</taxon>
        <taxon>PACMAD clade</taxon>
        <taxon>Arundinoideae</taxon>
        <taxon>Arundineae</taxon>
        <taxon>Arundo</taxon>
    </lineage>
</organism>
<reference evidence="1" key="2">
    <citation type="journal article" date="2015" name="Data Brief">
        <title>Shoot transcriptome of the giant reed, Arundo donax.</title>
        <authorList>
            <person name="Barrero R.A."/>
            <person name="Guerrero F.D."/>
            <person name="Moolhuijzen P."/>
            <person name="Goolsby J.A."/>
            <person name="Tidwell J."/>
            <person name="Bellgard S.E."/>
            <person name="Bellgard M.I."/>
        </authorList>
    </citation>
    <scope>NUCLEOTIDE SEQUENCE</scope>
    <source>
        <tissue evidence="1">Shoot tissue taken approximately 20 cm above the soil surface</tissue>
    </source>
</reference>
<name>A0A0A9EPZ7_ARUDO</name>
<protein>
    <submittedName>
        <fullName evidence="1">Uncharacterized protein</fullName>
    </submittedName>
</protein>
<proteinExistence type="predicted"/>
<dbReference type="AlphaFoldDB" id="A0A0A9EPZ7"/>
<dbReference type="EMBL" id="GBRH01195056">
    <property type="protein sequence ID" value="JAE02840.1"/>
    <property type="molecule type" value="Transcribed_RNA"/>
</dbReference>
<evidence type="ECO:0000313" key="1">
    <source>
        <dbReference type="EMBL" id="JAE02840.1"/>
    </source>
</evidence>